<proteinExistence type="predicted"/>
<evidence type="ECO:0000256" key="3">
    <source>
        <dbReference type="SAM" id="SignalP"/>
    </source>
</evidence>
<accession>A0A1H2D4A5</accession>
<dbReference type="RefSeq" id="WP_092553402.1">
    <property type="nucleotide sequence ID" value="NZ_BOMJ01000051.1"/>
</dbReference>
<feature type="compositionally biased region" description="Basic and acidic residues" evidence="1">
    <location>
        <begin position="120"/>
        <end position="130"/>
    </location>
</feature>
<keyword evidence="2" id="KW-0472">Membrane</keyword>
<protein>
    <submittedName>
        <fullName evidence="4">LPXTG-motif cell wall anchor domain-containing protein</fullName>
    </submittedName>
</protein>
<sequence>MNVSKSPLRRATALVAGSLIGMAGAVAFASPALAHHSVVKGLSSCDQVTGEWVVDWSVTAIGVRVDQPFQWTQVSLTPAGTTIDNADIAVTGKNLSSGRTITGKQRVPGSESSASLTVRAKWDNGVEDRNPITGTVPLDGECGKTPPPPTDEESPSPSPSASSPSASPSASASSPSASPSVSSPAPSSPAPSSPVPSTSTTPPAGIPEEVPAEPIFSQTCDTITIGVDNTNNDSKFTIEYETSKGEERTLVVEPGKEGSETFSATDGFTVDVTFTVEYEGETYTESATIPFEKGEDCTGGGGGGDLPLTGAAAGGVAGGAAALLAIGGGLFFMARRRKVKFTA</sequence>
<feature type="transmembrane region" description="Helical" evidence="2">
    <location>
        <begin position="312"/>
        <end position="334"/>
    </location>
</feature>
<feature type="signal peptide" evidence="3">
    <location>
        <begin position="1"/>
        <end position="34"/>
    </location>
</feature>
<evidence type="ECO:0000256" key="1">
    <source>
        <dbReference type="SAM" id="MobiDB-lite"/>
    </source>
</evidence>
<dbReference type="NCBIfam" id="TIGR01167">
    <property type="entry name" value="LPXTG_anchor"/>
    <property type="match status" value="1"/>
</dbReference>
<evidence type="ECO:0000313" key="5">
    <source>
        <dbReference type="Proteomes" id="UP000198688"/>
    </source>
</evidence>
<dbReference type="AlphaFoldDB" id="A0A1H2D4A5"/>
<feature type="region of interest" description="Disordered" evidence="1">
    <location>
        <begin position="96"/>
        <end position="212"/>
    </location>
</feature>
<dbReference type="Proteomes" id="UP000198688">
    <property type="component" value="Chromosome I"/>
</dbReference>
<reference evidence="4 5" key="1">
    <citation type="submission" date="2016-10" db="EMBL/GenBank/DDBJ databases">
        <authorList>
            <person name="de Groot N.N."/>
        </authorList>
    </citation>
    <scope>NUCLEOTIDE SEQUENCE [LARGE SCALE GENOMIC DNA]</scope>
    <source>
        <strain evidence="4 5">DSM 43941</strain>
    </source>
</reference>
<keyword evidence="2" id="KW-0812">Transmembrane</keyword>
<organism evidence="4 5">
    <name type="scientific">Actinoplanes derwentensis</name>
    <dbReference type="NCBI Taxonomy" id="113562"/>
    <lineage>
        <taxon>Bacteria</taxon>
        <taxon>Bacillati</taxon>
        <taxon>Actinomycetota</taxon>
        <taxon>Actinomycetes</taxon>
        <taxon>Micromonosporales</taxon>
        <taxon>Micromonosporaceae</taxon>
        <taxon>Actinoplanes</taxon>
    </lineage>
</organism>
<keyword evidence="5" id="KW-1185">Reference proteome</keyword>
<name>A0A1H2D4A5_9ACTN</name>
<keyword evidence="2" id="KW-1133">Transmembrane helix</keyword>
<dbReference type="EMBL" id="LT629758">
    <property type="protein sequence ID" value="SDT77575.1"/>
    <property type="molecule type" value="Genomic_DNA"/>
</dbReference>
<gene>
    <name evidence="4" type="ORF">SAMN04489716_8016</name>
</gene>
<feature type="chain" id="PRO_5009271771" evidence="3">
    <location>
        <begin position="35"/>
        <end position="343"/>
    </location>
</feature>
<evidence type="ECO:0000256" key="2">
    <source>
        <dbReference type="SAM" id="Phobius"/>
    </source>
</evidence>
<feature type="compositionally biased region" description="Low complexity" evidence="1">
    <location>
        <begin position="159"/>
        <end position="185"/>
    </location>
</feature>
<keyword evidence="3" id="KW-0732">Signal</keyword>
<evidence type="ECO:0000313" key="4">
    <source>
        <dbReference type="EMBL" id="SDT77575.1"/>
    </source>
</evidence>